<name>A0A0G4I4X1_9ALVE</name>
<feature type="coiled-coil region" evidence="1">
    <location>
        <begin position="409"/>
        <end position="436"/>
    </location>
</feature>
<dbReference type="AlphaFoldDB" id="A0A0G4I4X1"/>
<reference evidence="3" key="1">
    <citation type="submission" date="2014-11" db="EMBL/GenBank/DDBJ databases">
        <authorList>
            <person name="Otto D Thomas"/>
            <person name="Naeem Raeece"/>
        </authorList>
    </citation>
    <scope>NUCLEOTIDE SEQUENCE</scope>
</reference>
<feature type="compositionally biased region" description="Low complexity" evidence="2">
    <location>
        <begin position="182"/>
        <end position="211"/>
    </location>
</feature>
<organism evidence="3">
    <name type="scientific">Chromera velia CCMP2878</name>
    <dbReference type="NCBI Taxonomy" id="1169474"/>
    <lineage>
        <taxon>Eukaryota</taxon>
        <taxon>Sar</taxon>
        <taxon>Alveolata</taxon>
        <taxon>Colpodellida</taxon>
        <taxon>Chromeraceae</taxon>
        <taxon>Chromera</taxon>
    </lineage>
</organism>
<feature type="coiled-coil region" evidence="1">
    <location>
        <begin position="531"/>
        <end position="590"/>
    </location>
</feature>
<dbReference type="VEuPathDB" id="CryptoDB:Cvel_11024"/>
<proteinExistence type="predicted"/>
<feature type="region of interest" description="Disordered" evidence="2">
    <location>
        <begin position="634"/>
        <end position="662"/>
    </location>
</feature>
<feature type="region of interest" description="Disordered" evidence="2">
    <location>
        <begin position="238"/>
        <end position="273"/>
    </location>
</feature>
<sequence>MSFRGWLSQTATGFSERLKSTADTVRQTVAKRLHNPAEIDYTNMTAQQLLHHLETEAGNSHSAAEWGMIFERWTHEIGFSNTDGAPRFVDADAATDPSGQQNGAEMNQLSFRQIFLRSQALERTLATIASSTAADMRDCFSFSGDDVGFLSEWAAAVAAGAVAPQGTGAGGRRASAEKDKAASAAAAAKTETPSPSASTPAPAGAGSAVPVPQHRPKYSLYRLLALSLHGVKLPQAGEAPAQGQQQGGAGGPSTPQQQQAAQSSPPLRALPQSQEGCPKLDVLMGVLQVFFEAHQFAATEAALQQQKEKAAKASAGVAMDKATLETLAEGQEDSIAPPQGQAELNALSASGTQATPAPAPEGPQADGTSPVAAGGAEGVPAVATAPSASLVGAQWALAIIQAMKADWVEDKLQADRRALAARADQLRLEQSQMEAKGAPQDEQEALERLNTRSKLSAQVVEIYTRLQESLLQAVGRRAQQVQHFQEKLKHVARRAETHGRELRESVDAAGHRRADLETRIEGSCVDVRKKLEGKERDCLETEKALEALEEKRRDLKAQLDLVARQIAELQQQQRVRLQETEAAREALREARGEFAPRIAEEDRKIREAQRETAAAVRIRDAAGRFLDLLVSPGLPSVSKSPQHTAAGGSPHGGGMGGPAASPAFVTELGSKAQAFKKLVANQFRHHCENEKQRLERQGRAISAYAKALGEREEANRQMGLEDEQDGHAVDLRARLAKEVATLEGVWADICGFAEKHQTLLHPQQGGEGGLGGGSPTEADRDPAAPLADLQQQYGRLMQEVGPQLQRLQMMG</sequence>
<evidence type="ECO:0000313" key="3">
    <source>
        <dbReference type="EMBL" id="CEM52045.1"/>
    </source>
</evidence>
<keyword evidence="1" id="KW-0175">Coiled coil</keyword>
<feature type="region of interest" description="Disordered" evidence="2">
    <location>
        <begin position="761"/>
        <end position="782"/>
    </location>
</feature>
<feature type="region of interest" description="Disordered" evidence="2">
    <location>
        <begin position="164"/>
        <end position="211"/>
    </location>
</feature>
<accession>A0A0G4I4X1</accession>
<feature type="compositionally biased region" description="Low complexity" evidence="2">
    <location>
        <begin position="252"/>
        <end position="266"/>
    </location>
</feature>
<evidence type="ECO:0000256" key="2">
    <source>
        <dbReference type="SAM" id="MobiDB-lite"/>
    </source>
</evidence>
<protein>
    <submittedName>
        <fullName evidence="3">Uncharacterized protein</fullName>
    </submittedName>
</protein>
<evidence type="ECO:0000256" key="1">
    <source>
        <dbReference type="SAM" id="Coils"/>
    </source>
</evidence>
<gene>
    <name evidence="3" type="ORF">Cvel_11024</name>
</gene>
<dbReference type="EMBL" id="CDMZ01005127">
    <property type="protein sequence ID" value="CEM52045.1"/>
    <property type="molecule type" value="Genomic_DNA"/>
</dbReference>
<feature type="region of interest" description="Disordered" evidence="2">
    <location>
        <begin position="349"/>
        <end position="373"/>
    </location>
</feature>
<dbReference type="PANTHER" id="PTHR48125:SF10">
    <property type="entry name" value="OS12G0136300 PROTEIN"/>
    <property type="match status" value="1"/>
</dbReference>
<dbReference type="PANTHER" id="PTHR48125">
    <property type="entry name" value="LP07818P1"/>
    <property type="match status" value="1"/>
</dbReference>
<feature type="compositionally biased region" description="Gly residues" evidence="2">
    <location>
        <begin position="765"/>
        <end position="774"/>
    </location>
</feature>